<dbReference type="PANTHER" id="PTHR43280:SF28">
    <property type="entry name" value="HTH-TYPE TRANSCRIPTIONAL ACTIVATOR RHAS"/>
    <property type="match status" value="1"/>
</dbReference>
<evidence type="ECO:0000259" key="4">
    <source>
        <dbReference type="PROSITE" id="PS01124"/>
    </source>
</evidence>
<dbReference type="PROSITE" id="PS01124">
    <property type="entry name" value="HTH_ARAC_FAMILY_2"/>
    <property type="match status" value="1"/>
</dbReference>
<evidence type="ECO:0000313" key="6">
    <source>
        <dbReference type="Proteomes" id="UP000693672"/>
    </source>
</evidence>
<protein>
    <submittedName>
        <fullName evidence="5">HTH-type transcriptional activator RhaS</fullName>
    </submittedName>
</protein>
<dbReference type="Proteomes" id="UP000693672">
    <property type="component" value="Unassembled WGS sequence"/>
</dbReference>
<name>A0A916K4K5_9BACL</name>
<dbReference type="PROSITE" id="PS00041">
    <property type="entry name" value="HTH_ARAC_FAMILY_1"/>
    <property type="match status" value="1"/>
</dbReference>
<dbReference type="AlphaFoldDB" id="A0A916K4K5"/>
<dbReference type="EMBL" id="CAJVAS010000009">
    <property type="protein sequence ID" value="CAG7623911.1"/>
    <property type="molecule type" value="Genomic_DNA"/>
</dbReference>
<comment type="caution">
    <text evidence="5">The sequence shown here is derived from an EMBL/GenBank/DDBJ whole genome shotgun (WGS) entry which is preliminary data.</text>
</comment>
<reference evidence="5" key="1">
    <citation type="submission" date="2021-06" db="EMBL/GenBank/DDBJ databases">
        <authorList>
            <person name="Criscuolo A."/>
        </authorList>
    </citation>
    <scope>NUCLEOTIDE SEQUENCE</scope>
    <source>
        <strain evidence="5">CIP111600</strain>
    </source>
</reference>
<feature type="domain" description="HTH araC/xylS-type" evidence="4">
    <location>
        <begin position="160"/>
        <end position="258"/>
    </location>
</feature>
<sequence>MGMAIKNVILLDFSEKWKAYNKILTSPHHLLIFVEKGACAYRIEGTPYVVEKGDVLFIAEGLGRQGEAVNEDAHTKYSIHFTGDDVFQHFPDLNHKAVVFKTASLHSYLKQSYAHMYAIWAKKDMYFKPICEYMLLELIVRIHQESMVQQSSSKQPSVVQQVRNYITEYYREPLSIKELAQFANRSESHIITSFRKHYNMAPLEYMHRIRITKAEELLLTTGANIEKIAMELGYYDAAHFNRLFKKLTGMSPSMYRKLQ</sequence>
<dbReference type="Pfam" id="PF02311">
    <property type="entry name" value="AraC_binding"/>
    <property type="match status" value="1"/>
</dbReference>
<dbReference type="InterPro" id="IPR018060">
    <property type="entry name" value="HTH_AraC"/>
</dbReference>
<gene>
    <name evidence="5" type="primary">rhaS_17</name>
    <name evidence="5" type="ORF">PAESOLCIP111_02576</name>
</gene>
<organism evidence="5 6">
    <name type="scientific">Paenibacillus solanacearum</name>
    <dbReference type="NCBI Taxonomy" id="2048548"/>
    <lineage>
        <taxon>Bacteria</taxon>
        <taxon>Bacillati</taxon>
        <taxon>Bacillota</taxon>
        <taxon>Bacilli</taxon>
        <taxon>Bacillales</taxon>
        <taxon>Paenibacillaceae</taxon>
        <taxon>Paenibacillus</taxon>
    </lineage>
</organism>
<keyword evidence="1" id="KW-0805">Transcription regulation</keyword>
<evidence type="ECO:0000256" key="2">
    <source>
        <dbReference type="ARBA" id="ARBA00023125"/>
    </source>
</evidence>
<dbReference type="GO" id="GO:0043565">
    <property type="term" value="F:sequence-specific DNA binding"/>
    <property type="evidence" value="ECO:0007669"/>
    <property type="project" value="InterPro"/>
</dbReference>
<dbReference type="SMART" id="SM00342">
    <property type="entry name" value="HTH_ARAC"/>
    <property type="match status" value="1"/>
</dbReference>
<dbReference type="InterPro" id="IPR018062">
    <property type="entry name" value="HTH_AraC-typ_CS"/>
</dbReference>
<dbReference type="PANTHER" id="PTHR43280">
    <property type="entry name" value="ARAC-FAMILY TRANSCRIPTIONAL REGULATOR"/>
    <property type="match status" value="1"/>
</dbReference>
<dbReference type="InterPro" id="IPR003313">
    <property type="entry name" value="AraC-bd"/>
</dbReference>
<keyword evidence="2" id="KW-0238">DNA-binding</keyword>
<evidence type="ECO:0000256" key="1">
    <source>
        <dbReference type="ARBA" id="ARBA00023015"/>
    </source>
</evidence>
<accession>A0A916K4K5</accession>
<evidence type="ECO:0000313" key="5">
    <source>
        <dbReference type="EMBL" id="CAG7623911.1"/>
    </source>
</evidence>
<dbReference type="GO" id="GO:0003700">
    <property type="term" value="F:DNA-binding transcription factor activity"/>
    <property type="evidence" value="ECO:0007669"/>
    <property type="project" value="InterPro"/>
</dbReference>
<dbReference type="Pfam" id="PF12833">
    <property type="entry name" value="HTH_18"/>
    <property type="match status" value="1"/>
</dbReference>
<evidence type="ECO:0000256" key="3">
    <source>
        <dbReference type="ARBA" id="ARBA00023163"/>
    </source>
</evidence>
<keyword evidence="6" id="KW-1185">Reference proteome</keyword>
<keyword evidence="3" id="KW-0804">Transcription</keyword>
<proteinExistence type="predicted"/>